<protein>
    <recommendedName>
        <fullName evidence="3">Bud22 domain-containing protein</fullName>
    </recommendedName>
</protein>
<dbReference type="EMBL" id="JAPEUY010000001">
    <property type="protein sequence ID" value="KAJ4377736.1"/>
    <property type="molecule type" value="Genomic_DNA"/>
</dbReference>
<feature type="compositionally biased region" description="Basic and acidic residues" evidence="2">
    <location>
        <begin position="450"/>
        <end position="463"/>
    </location>
</feature>
<dbReference type="PANTHER" id="PTHR23325:SF1">
    <property type="entry name" value="SERUM RESPONSE FACTOR-BINDING PROTEIN 1"/>
    <property type="match status" value="1"/>
</dbReference>
<dbReference type="Proteomes" id="UP001140560">
    <property type="component" value="Unassembled WGS sequence"/>
</dbReference>
<feature type="region of interest" description="Disordered" evidence="2">
    <location>
        <begin position="343"/>
        <end position="474"/>
    </location>
</feature>
<keyword evidence="1" id="KW-0175">Coiled coil</keyword>
<name>A0A9W9CRA8_9PLEO</name>
<dbReference type="AlphaFoldDB" id="A0A9W9CRA8"/>
<evidence type="ECO:0000313" key="5">
    <source>
        <dbReference type="Proteomes" id="UP001140560"/>
    </source>
</evidence>
<organism evidence="4 5">
    <name type="scientific">Neocucurbitaria cava</name>
    <dbReference type="NCBI Taxonomy" id="798079"/>
    <lineage>
        <taxon>Eukaryota</taxon>
        <taxon>Fungi</taxon>
        <taxon>Dikarya</taxon>
        <taxon>Ascomycota</taxon>
        <taxon>Pezizomycotina</taxon>
        <taxon>Dothideomycetes</taxon>
        <taxon>Pleosporomycetidae</taxon>
        <taxon>Pleosporales</taxon>
        <taxon>Pleosporineae</taxon>
        <taxon>Cucurbitariaceae</taxon>
        <taxon>Neocucurbitaria</taxon>
    </lineage>
</organism>
<dbReference type="GO" id="GO:0030490">
    <property type="term" value="P:maturation of SSU-rRNA"/>
    <property type="evidence" value="ECO:0007669"/>
    <property type="project" value="TreeGrafter"/>
</dbReference>
<evidence type="ECO:0000259" key="3">
    <source>
        <dbReference type="Pfam" id="PF09073"/>
    </source>
</evidence>
<dbReference type="InterPro" id="IPR037393">
    <property type="entry name" value="Bud22/SRFB1"/>
</dbReference>
<feature type="region of interest" description="Disordered" evidence="2">
    <location>
        <begin position="1"/>
        <end position="36"/>
    </location>
</feature>
<feature type="compositionally biased region" description="Low complexity" evidence="2">
    <location>
        <begin position="8"/>
        <end position="17"/>
    </location>
</feature>
<evidence type="ECO:0000256" key="2">
    <source>
        <dbReference type="SAM" id="MobiDB-lite"/>
    </source>
</evidence>
<feature type="compositionally biased region" description="Basic residues" evidence="2">
    <location>
        <begin position="52"/>
        <end position="61"/>
    </location>
</feature>
<feature type="compositionally biased region" description="Basic and acidic residues" evidence="2">
    <location>
        <begin position="378"/>
        <end position="408"/>
    </location>
</feature>
<dbReference type="GO" id="GO:0005634">
    <property type="term" value="C:nucleus"/>
    <property type="evidence" value="ECO:0007669"/>
    <property type="project" value="TreeGrafter"/>
</dbReference>
<feature type="region of interest" description="Disordered" evidence="2">
    <location>
        <begin position="167"/>
        <end position="326"/>
    </location>
</feature>
<dbReference type="Pfam" id="PF09073">
    <property type="entry name" value="BUD22"/>
    <property type="match status" value="1"/>
</dbReference>
<dbReference type="OrthoDB" id="3364872at2759"/>
<sequence>MPKRKRSSPSPAQPQAPNSLARQQKRCTERLETGHKSIVTGLRVAAGLERQKHSRRKKHATKRGENRTLGRLNTEYAVLKALDLEKVADQHMRKTVGRVKSLNDAEALQEYLNGGSGASEEKGYEGRVLPKDAATLNVTARLYKVHAVKKAVDKVVEDLKAIVGAPEGSGKAENAQDDAPKKQKKQSKVDDEDADMLDVSDEEGDPYEVFSARIAAPSSGEDDSEGSVSDNERPPSIGDSESEHDPEADLEEASEGSEDDSSQATSSDTAEETEDSDTRMLYKGRYISVEIPSDASSDSNADSESDNESLVVPSTSKAKAQKVAAPTSSAFLPALSHAAYFSGSESEASDLDEAPRKNRRGQRARQKIAEAKFGARAKHLEKVSRTKGWDPKRGAVGDDRHGRGDRRGAPKGRGPHQSGGNSEPLGQKKSGGAKRDDKGELHPSWLAAKAAKESKKLSIDVKGAKPQGKKVVFD</sequence>
<feature type="domain" description="Bud22" evidence="3">
    <location>
        <begin position="34"/>
        <end position="474"/>
    </location>
</feature>
<dbReference type="GO" id="GO:0030686">
    <property type="term" value="C:90S preribosome"/>
    <property type="evidence" value="ECO:0007669"/>
    <property type="project" value="TreeGrafter"/>
</dbReference>
<dbReference type="PANTHER" id="PTHR23325">
    <property type="entry name" value="SERUM RESPONSE FACTOR-BINDING"/>
    <property type="match status" value="1"/>
</dbReference>
<feature type="compositionally biased region" description="Basic and acidic residues" evidence="2">
    <location>
        <begin position="26"/>
        <end position="35"/>
    </location>
</feature>
<reference evidence="4" key="1">
    <citation type="submission" date="2022-10" db="EMBL/GenBank/DDBJ databases">
        <title>Tapping the CABI collections for fungal endophytes: first genome assemblies for Collariella, Neodidymelliopsis, Ascochyta clinopodiicola, Didymella pomorum, Didymosphaeria variabile, Neocosmospora piperis and Neocucurbitaria cava.</title>
        <authorList>
            <person name="Hill R."/>
        </authorList>
    </citation>
    <scope>NUCLEOTIDE SEQUENCE</scope>
    <source>
        <strain evidence="4">IMI 356814</strain>
    </source>
</reference>
<dbReference type="InterPro" id="IPR015158">
    <property type="entry name" value="Bud22_dom"/>
</dbReference>
<proteinExistence type="predicted"/>
<evidence type="ECO:0000313" key="4">
    <source>
        <dbReference type="EMBL" id="KAJ4377736.1"/>
    </source>
</evidence>
<accession>A0A9W9CRA8</accession>
<feature type="compositionally biased region" description="Acidic residues" evidence="2">
    <location>
        <begin position="190"/>
        <end position="206"/>
    </location>
</feature>
<feature type="compositionally biased region" description="Acidic residues" evidence="2">
    <location>
        <begin position="248"/>
        <end position="261"/>
    </location>
</feature>
<feature type="compositionally biased region" description="Basic residues" evidence="2">
    <location>
        <begin position="357"/>
        <end position="366"/>
    </location>
</feature>
<gene>
    <name evidence="4" type="ORF">N0V83_000566</name>
</gene>
<keyword evidence="5" id="KW-1185">Reference proteome</keyword>
<feature type="region of interest" description="Disordered" evidence="2">
    <location>
        <begin position="49"/>
        <end position="68"/>
    </location>
</feature>
<evidence type="ECO:0000256" key="1">
    <source>
        <dbReference type="ARBA" id="ARBA00023054"/>
    </source>
</evidence>
<comment type="caution">
    <text evidence="4">The sequence shown here is derived from an EMBL/GenBank/DDBJ whole genome shotgun (WGS) entry which is preliminary data.</text>
</comment>